<organism evidence="2 3">
    <name type="scientific">Waterburya agarophytonicola KI4</name>
    <dbReference type="NCBI Taxonomy" id="2874699"/>
    <lineage>
        <taxon>Bacteria</taxon>
        <taxon>Bacillati</taxon>
        <taxon>Cyanobacteriota</taxon>
        <taxon>Cyanophyceae</taxon>
        <taxon>Pleurocapsales</taxon>
        <taxon>Hyellaceae</taxon>
        <taxon>Waterburya</taxon>
        <taxon>Waterburya agarophytonicola</taxon>
    </lineage>
</organism>
<evidence type="ECO:0000256" key="1">
    <source>
        <dbReference type="SAM" id="MobiDB-lite"/>
    </source>
</evidence>
<keyword evidence="3" id="KW-1185">Reference proteome</keyword>
<dbReference type="RefSeq" id="WP_229639453.1">
    <property type="nucleotide sequence ID" value="NZ_JADWDC010000009.1"/>
</dbReference>
<feature type="compositionally biased region" description="Basic and acidic residues" evidence="1">
    <location>
        <begin position="1"/>
        <end position="10"/>
    </location>
</feature>
<accession>A0A964FEY4</accession>
<feature type="region of interest" description="Disordered" evidence="1">
    <location>
        <begin position="75"/>
        <end position="108"/>
    </location>
</feature>
<feature type="compositionally biased region" description="Polar residues" evidence="1">
    <location>
        <begin position="89"/>
        <end position="99"/>
    </location>
</feature>
<reference evidence="2" key="1">
    <citation type="journal article" date="2021" name="Antonie Van Leeuwenhoek">
        <title>Draft genome and description of Waterburya agarophytonicola gen. nov. sp. nov. (Pleurocapsales, Cyanobacteria): a seaweed symbiont.</title>
        <authorList>
            <person name="Bonthond G."/>
            <person name="Shalygin S."/>
            <person name="Bayer T."/>
            <person name="Weinberger F."/>
        </authorList>
    </citation>
    <scope>NUCLEOTIDE SEQUENCE</scope>
    <source>
        <strain evidence="2">KI4</strain>
    </source>
</reference>
<evidence type="ECO:0000313" key="3">
    <source>
        <dbReference type="Proteomes" id="UP000729733"/>
    </source>
</evidence>
<dbReference type="EMBL" id="JADWDC010000009">
    <property type="protein sequence ID" value="MCC0176412.1"/>
    <property type="molecule type" value="Genomic_DNA"/>
</dbReference>
<name>A0A964FEY4_9CYAN</name>
<dbReference type="Proteomes" id="UP000729733">
    <property type="component" value="Unassembled WGS sequence"/>
</dbReference>
<sequence>MESAENREKSPPANQPEESNDSRSLSKTETIKLLNESIDRLESTIKDISQNSVKDLPSSDSINTLLNTTQELADSVAPTAPNPPPRCGRNSTARSNTTRDYYHCSRGN</sequence>
<proteinExistence type="predicted"/>
<comment type="caution">
    <text evidence="2">The sequence shown here is derived from an EMBL/GenBank/DDBJ whole genome shotgun (WGS) entry which is preliminary data.</text>
</comment>
<dbReference type="AlphaFoldDB" id="A0A964FEY4"/>
<evidence type="ECO:0000313" key="2">
    <source>
        <dbReference type="EMBL" id="MCC0176412.1"/>
    </source>
</evidence>
<gene>
    <name evidence="2" type="ORF">I4641_05400</name>
</gene>
<protein>
    <submittedName>
        <fullName evidence="2">Uncharacterized protein</fullName>
    </submittedName>
</protein>
<feature type="region of interest" description="Disordered" evidence="1">
    <location>
        <begin position="1"/>
        <end position="28"/>
    </location>
</feature>